<keyword evidence="1" id="KW-0812">Transmembrane</keyword>
<dbReference type="AlphaFoldDB" id="A0A3D2X9T5"/>
<protein>
    <recommendedName>
        <fullName evidence="2">Bypass of forespore C C-terminal domain-containing protein</fullName>
    </recommendedName>
</protein>
<name>A0A3D2X9T5_9FIRM</name>
<reference evidence="3 4" key="1">
    <citation type="journal article" date="2018" name="Nat. Biotechnol.">
        <title>A standardized bacterial taxonomy based on genome phylogeny substantially revises the tree of life.</title>
        <authorList>
            <person name="Parks D.H."/>
            <person name="Chuvochina M."/>
            <person name="Waite D.W."/>
            <person name="Rinke C."/>
            <person name="Skarshewski A."/>
            <person name="Chaumeil P.A."/>
            <person name="Hugenholtz P."/>
        </authorList>
    </citation>
    <scope>NUCLEOTIDE SEQUENCE [LARGE SCALE GENOMIC DNA]</scope>
    <source>
        <strain evidence="3">UBA11728</strain>
    </source>
</reference>
<proteinExistence type="predicted"/>
<evidence type="ECO:0000259" key="2">
    <source>
        <dbReference type="Pfam" id="PF08955"/>
    </source>
</evidence>
<keyword evidence="1" id="KW-0472">Membrane</keyword>
<evidence type="ECO:0000256" key="1">
    <source>
        <dbReference type="SAM" id="Phobius"/>
    </source>
</evidence>
<organism evidence="3 4">
    <name type="scientific">Lachnoclostridium phytofermentans</name>
    <dbReference type="NCBI Taxonomy" id="66219"/>
    <lineage>
        <taxon>Bacteria</taxon>
        <taxon>Bacillati</taxon>
        <taxon>Bacillota</taxon>
        <taxon>Clostridia</taxon>
        <taxon>Lachnospirales</taxon>
        <taxon>Lachnospiraceae</taxon>
    </lineage>
</organism>
<gene>
    <name evidence="3" type="ORF">DHW61_15085</name>
</gene>
<dbReference type="Pfam" id="PF08955">
    <property type="entry name" value="BofC_C"/>
    <property type="match status" value="1"/>
</dbReference>
<dbReference type="Proteomes" id="UP000262969">
    <property type="component" value="Unassembled WGS sequence"/>
</dbReference>
<dbReference type="EMBL" id="DPVV01000499">
    <property type="protein sequence ID" value="HCL03704.1"/>
    <property type="molecule type" value="Genomic_DNA"/>
</dbReference>
<feature type="transmembrane region" description="Helical" evidence="1">
    <location>
        <begin position="6"/>
        <end position="26"/>
    </location>
</feature>
<feature type="domain" description="Bypass of forespore C C-terminal" evidence="2">
    <location>
        <begin position="163"/>
        <end position="225"/>
    </location>
</feature>
<keyword evidence="1" id="KW-1133">Transmembrane helix</keyword>
<sequence>MKRLVGYFLGFVGLCAFFTTCYYISFQRALSHFNEKAVERDHQLLKSLEEYKKQELLLYNQQQVQVTPEPEVSTASHEQDIILPSTIYVLETYQLKDNNLVREELAPTADLIGLTRREIILKLSDYMKEIPISEEMEGLYGYELLSFSPKEVVIRKSYNAEMHKFQYYIAVRDGKVIVYYSDRKTVYEQTEIDAVNLPEKDRNELMKGIDVRTRDELYSLLESYSS</sequence>
<dbReference type="InterPro" id="IPR015050">
    <property type="entry name" value="BofC_C"/>
</dbReference>
<evidence type="ECO:0000313" key="4">
    <source>
        <dbReference type="Proteomes" id="UP000262969"/>
    </source>
</evidence>
<evidence type="ECO:0000313" key="3">
    <source>
        <dbReference type="EMBL" id="HCL03704.1"/>
    </source>
</evidence>
<comment type="caution">
    <text evidence="3">The sequence shown here is derived from an EMBL/GenBank/DDBJ whole genome shotgun (WGS) entry which is preliminary data.</text>
</comment>
<accession>A0A3D2X9T5</accession>